<sequence>MKSFFYFDSDETKKSLLLRARKVALWSIQQYDIEWNCLRFIQLSDTITYKIETDSAESYLLRIHSERVNKEEILSELVFLRQLAKVDDLKVPEGIQSRNGDYVLECETEEGYRKPCVSMMRWVEGDHRTENFTDPHVHSIGVMMGRLHKASVGLTTPPDFVRPHWGGFSFSQEVMKLERYYSRFLSERSWNLYQEAVNKIIQQLDSMQKNDQNYGLIHADLHSGNIVFNKETPYPIDFGRCGYGYYLYDLAASLLELEPRQREILIQGYESEVRLDNDYVRTLEMFFIQFIIENYCHHSSDPSEIPSLINEQKYALAYINAFIKDKPFLFEVLEPVDA</sequence>
<dbReference type="EMBL" id="SNYJ01000030">
    <property type="protein sequence ID" value="TDQ33713.1"/>
    <property type="molecule type" value="Genomic_DNA"/>
</dbReference>
<keyword evidence="3" id="KW-0808">Transferase</keyword>
<organism evidence="3 4">
    <name type="scientific">Aureibacillus halotolerans</name>
    <dbReference type="NCBI Taxonomy" id="1508390"/>
    <lineage>
        <taxon>Bacteria</taxon>
        <taxon>Bacillati</taxon>
        <taxon>Bacillota</taxon>
        <taxon>Bacilli</taxon>
        <taxon>Bacillales</taxon>
        <taxon>Bacillaceae</taxon>
        <taxon>Aureibacillus</taxon>
    </lineage>
</organism>
<evidence type="ECO:0000259" key="2">
    <source>
        <dbReference type="Pfam" id="PF01636"/>
    </source>
</evidence>
<gene>
    <name evidence="3" type="ORF">EV213_13023</name>
</gene>
<dbReference type="GO" id="GO:0019202">
    <property type="term" value="F:amino acid kinase activity"/>
    <property type="evidence" value="ECO:0007669"/>
    <property type="project" value="TreeGrafter"/>
</dbReference>
<dbReference type="Gene3D" id="3.30.200.20">
    <property type="entry name" value="Phosphorylase Kinase, domain 1"/>
    <property type="match status" value="1"/>
</dbReference>
<comment type="similarity">
    <text evidence="1">Belongs to the pseudomonas-type ThrB family.</text>
</comment>
<dbReference type="OrthoDB" id="4030632at2"/>
<proteinExistence type="inferred from homology"/>
<protein>
    <submittedName>
        <fullName evidence="3">Ser/Thr protein kinase RdoA (MazF antagonist)</fullName>
    </submittedName>
</protein>
<feature type="domain" description="Aminoglycoside phosphotransferase" evidence="2">
    <location>
        <begin position="48"/>
        <end position="270"/>
    </location>
</feature>
<accession>A0A4R6TU49</accession>
<evidence type="ECO:0000256" key="1">
    <source>
        <dbReference type="ARBA" id="ARBA00038240"/>
    </source>
</evidence>
<dbReference type="AlphaFoldDB" id="A0A4R6TU49"/>
<dbReference type="PANTHER" id="PTHR21064">
    <property type="entry name" value="AMINOGLYCOSIDE PHOSPHOTRANSFERASE DOMAIN-CONTAINING PROTEIN-RELATED"/>
    <property type="match status" value="1"/>
</dbReference>
<dbReference type="RefSeq" id="WP_133582332.1">
    <property type="nucleotide sequence ID" value="NZ_SNYJ01000030.1"/>
</dbReference>
<dbReference type="PANTHER" id="PTHR21064:SF6">
    <property type="entry name" value="AMINOGLYCOSIDE PHOSPHOTRANSFERASE DOMAIN-CONTAINING PROTEIN"/>
    <property type="match status" value="1"/>
</dbReference>
<dbReference type="Pfam" id="PF01636">
    <property type="entry name" value="APH"/>
    <property type="match status" value="1"/>
</dbReference>
<name>A0A4R6TU49_9BACI</name>
<evidence type="ECO:0000313" key="3">
    <source>
        <dbReference type="EMBL" id="TDQ33713.1"/>
    </source>
</evidence>
<dbReference type="InterPro" id="IPR002575">
    <property type="entry name" value="Aminoglycoside_PTrfase"/>
</dbReference>
<evidence type="ECO:0000313" key="4">
    <source>
        <dbReference type="Proteomes" id="UP000295632"/>
    </source>
</evidence>
<keyword evidence="3" id="KW-0418">Kinase</keyword>
<keyword evidence="4" id="KW-1185">Reference proteome</keyword>
<dbReference type="SUPFAM" id="SSF56112">
    <property type="entry name" value="Protein kinase-like (PK-like)"/>
    <property type="match status" value="1"/>
</dbReference>
<comment type="caution">
    <text evidence="3">The sequence shown here is derived from an EMBL/GenBank/DDBJ whole genome shotgun (WGS) entry which is preliminary data.</text>
</comment>
<reference evidence="3 4" key="1">
    <citation type="submission" date="2019-03" db="EMBL/GenBank/DDBJ databases">
        <title>Genomic Encyclopedia of Type Strains, Phase IV (KMG-IV): sequencing the most valuable type-strain genomes for metagenomic binning, comparative biology and taxonomic classification.</title>
        <authorList>
            <person name="Goeker M."/>
        </authorList>
    </citation>
    <scope>NUCLEOTIDE SEQUENCE [LARGE SCALE GENOMIC DNA]</scope>
    <source>
        <strain evidence="3 4">DSM 28697</strain>
    </source>
</reference>
<dbReference type="Proteomes" id="UP000295632">
    <property type="component" value="Unassembled WGS sequence"/>
</dbReference>
<dbReference type="InterPro" id="IPR050249">
    <property type="entry name" value="Pseudomonas-type_ThrB"/>
</dbReference>
<dbReference type="Gene3D" id="3.90.1200.10">
    <property type="match status" value="1"/>
</dbReference>
<dbReference type="InterPro" id="IPR011009">
    <property type="entry name" value="Kinase-like_dom_sf"/>
</dbReference>